<evidence type="ECO:0000256" key="1">
    <source>
        <dbReference type="SAM" id="SignalP"/>
    </source>
</evidence>
<organism evidence="2 3">
    <name type="scientific">Panicum virgatum</name>
    <name type="common">Blackwell switchgrass</name>
    <dbReference type="NCBI Taxonomy" id="38727"/>
    <lineage>
        <taxon>Eukaryota</taxon>
        <taxon>Viridiplantae</taxon>
        <taxon>Streptophyta</taxon>
        <taxon>Embryophyta</taxon>
        <taxon>Tracheophyta</taxon>
        <taxon>Spermatophyta</taxon>
        <taxon>Magnoliopsida</taxon>
        <taxon>Liliopsida</taxon>
        <taxon>Poales</taxon>
        <taxon>Poaceae</taxon>
        <taxon>PACMAD clade</taxon>
        <taxon>Panicoideae</taxon>
        <taxon>Panicodae</taxon>
        <taxon>Paniceae</taxon>
        <taxon>Panicinae</taxon>
        <taxon>Panicum</taxon>
        <taxon>Panicum sect. Hiantes</taxon>
    </lineage>
</organism>
<feature type="signal peptide" evidence="1">
    <location>
        <begin position="1"/>
        <end position="23"/>
    </location>
</feature>
<keyword evidence="1" id="KW-0732">Signal</keyword>
<dbReference type="PROSITE" id="PS51257">
    <property type="entry name" value="PROKAR_LIPOPROTEIN"/>
    <property type="match status" value="1"/>
</dbReference>
<dbReference type="AlphaFoldDB" id="A0A8T0T3D7"/>
<protein>
    <recommendedName>
        <fullName evidence="4">Secreted protein</fullName>
    </recommendedName>
</protein>
<feature type="chain" id="PRO_5035842941" description="Secreted protein" evidence="1">
    <location>
        <begin position="24"/>
        <end position="113"/>
    </location>
</feature>
<proteinExistence type="predicted"/>
<evidence type="ECO:0000313" key="2">
    <source>
        <dbReference type="EMBL" id="KAG2603763.1"/>
    </source>
</evidence>
<accession>A0A8T0T3D7</accession>
<name>A0A8T0T3D7_PANVG</name>
<reference evidence="2" key="1">
    <citation type="submission" date="2020-05" db="EMBL/GenBank/DDBJ databases">
        <title>WGS assembly of Panicum virgatum.</title>
        <authorList>
            <person name="Lovell J.T."/>
            <person name="Jenkins J."/>
            <person name="Shu S."/>
            <person name="Juenger T.E."/>
            <person name="Schmutz J."/>
        </authorList>
    </citation>
    <scope>NUCLEOTIDE SEQUENCE</scope>
    <source>
        <strain evidence="2">AP13</strain>
    </source>
</reference>
<keyword evidence="3" id="KW-1185">Reference proteome</keyword>
<gene>
    <name evidence="2" type="ORF">PVAP13_4NG010032</name>
</gene>
<evidence type="ECO:0008006" key="4">
    <source>
        <dbReference type="Google" id="ProtNLM"/>
    </source>
</evidence>
<evidence type="ECO:0000313" key="3">
    <source>
        <dbReference type="Proteomes" id="UP000823388"/>
    </source>
</evidence>
<comment type="caution">
    <text evidence="2">The sequence shown here is derived from an EMBL/GenBank/DDBJ whole genome shotgun (WGS) entry which is preliminary data.</text>
</comment>
<dbReference type="EMBL" id="CM029044">
    <property type="protein sequence ID" value="KAG2603763.1"/>
    <property type="molecule type" value="Genomic_DNA"/>
</dbReference>
<dbReference type="Proteomes" id="UP000823388">
    <property type="component" value="Chromosome 4N"/>
</dbReference>
<sequence length="113" mass="12406">MRVPPFSSAYSFLLAACFLRTSSTPPHSVLGAHRIHPFPSPLLVLPPPPSPLAPSPELPHCHRRPVPSSSLQFLHQRLVQSRRRSTPYAAITLSLLLAPLTRPPSNDQPLTDP</sequence>